<reference evidence="3" key="2">
    <citation type="submission" date="2014-03" db="EMBL/GenBank/DDBJ databases">
        <authorList>
            <person name="Genoscope - CEA"/>
        </authorList>
    </citation>
    <scope>NUCLEOTIDE SEQUENCE</scope>
</reference>
<dbReference type="EMBL" id="FR965408">
    <property type="protein sequence ID" value="CDR01193.1"/>
    <property type="molecule type" value="Genomic_DNA"/>
</dbReference>
<dbReference type="STRING" id="8022.A0A060ZAT7"/>
<dbReference type="Pfam" id="PF04710">
    <property type="entry name" value="Pellino_FHA"/>
    <property type="match status" value="1"/>
</dbReference>
<sequence>MVLEGSSEALCPPPSLELRPSCNKSPPGSCSTPHDGLFTGDKEPIKYGELMVLGHNGSLANGDKGRRRSRLALYKRPKANGVKPDVIHNVSTPLVSKALSNKSQHSISYTLSRSHSVIVEYTHDSNTDMFQVSHL</sequence>
<dbReference type="PANTHER" id="PTHR12098">
    <property type="entry name" value="E3 UBIQUITIN-PROTEIN LIGASE PELLINO-RELATED"/>
    <property type="match status" value="1"/>
</dbReference>
<dbReference type="AlphaFoldDB" id="A0A060ZAT7"/>
<feature type="domain" description="Pellino FHA" evidence="2">
    <location>
        <begin position="41"/>
        <end position="132"/>
    </location>
</feature>
<evidence type="ECO:0000259" key="2">
    <source>
        <dbReference type="Pfam" id="PF04710"/>
    </source>
</evidence>
<dbReference type="PANTHER" id="PTHR12098:SF9">
    <property type="entry name" value="E3 UBIQUITIN-PROTEIN LIGASE PELLINO HOMOLOG 3"/>
    <property type="match status" value="1"/>
</dbReference>
<evidence type="ECO:0000313" key="3">
    <source>
        <dbReference type="EMBL" id="CDR01193.1"/>
    </source>
</evidence>
<dbReference type="Proteomes" id="UP000193380">
    <property type="component" value="Unassembled WGS sequence"/>
</dbReference>
<dbReference type="GO" id="GO:0070534">
    <property type="term" value="P:protein K63-linked ubiquitination"/>
    <property type="evidence" value="ECO:0007669"/>
    <property type="project" value="TreeGrafter"/>
</dbReference>
<dbReference type="GO" id="GO:0061630">
    <property type="term" value="F:ubiquitin protein ligase activity"/>
    <property type="evidence" value="ECO:0007669"/>
    <property type="project" value="InterPro"/>
</dbReference>
<feature type="compositionally biased region" description="Polar residues" evidence="1">
    <location>
        <begin position="22"/>
        <end position="32"/>
    </location>
</feature>
<name>A0A060ZAT7_ONCMY</name>
<organism evidence="3 4">
    <name type="scientific">Oncorhynchus mykiss</name>
    <name type="common">Rainbow trout</name>
    <name type="synonym">Salmo gairdneri</name>
    <dbReference type="NCBI Taxonomy" id="8022"/>
    <lineage>
        <taxon>Eukaryota</taxon>
        <taxon>Metazoa</taxon>
        <taxon>Chordata</taxon>
        <taxon>Craniata</taxon>
        <taxon>Vertebrata</taxon>
        <taxon>Euteleostomi</taxon>
        <taxon>Actinopterygii</taxon>
        <taxon>Neopterygii</taxon>
        <taxon>Teleostei</taxon>
        <taxon>Protacanthopterygii</taxon>
        <taxon>Salmoniformes</taxon>
        <taxon>Salmonidae</taxon>
        <taxon>Salmoninae</taxon>
        <taxon>Oncorhynchus</taxon>
    </lineage>
</organism>
<evidence type="ECO:0000313" key="4">
    <source>
        <dbReference type="Proteomes" id="UP000193380"/>
    </source>
</evidence>
<dbReference type="InterPro" id="IPR048334">
    <property type="entry name" value="Pellino_FHA"/>
</dbReference>
<accession>A0A060ZAT7</accession>
<protein>
    <recommendedName>
        <fullName evidence="2">Pellino FHA domain-containing protein</fullName>
    </recommendedName>
</protein>
<gene>
    <name evidence="3" type="ORF">GSONMT00033783001</name>
</gene>
<dbReference type="GO" id="GO:0008592">
    <property type="term" value="P:regulation of Toll signaling pathway"/>
    <property type="evidence" value="ECO:0007669"/>
    <property type="project" value="InterPro"/>
</dbReference>
<dbReference type="PaxDb" id="8022-A0A060ZAT7"/>
<dbReference type="InterPro" id="IPR006800">
    <property type="entry name" value="Pellino_fam"/>
</dbReference>
<proteinExistence type="predicted"/>
<reference evidence="3" key="1">
    <citation type="journal article" date="2014" name="Nat. Commun.">
        <title>The rainbow trout genome provides novel insights into evolution after whole-genome duplication in vertebrates.</title>
        <authorList>
            <person name="Berthelot C."/>
            <person name="Brunet F."/>
            <person name="Chalopin D."/>
            <person name="Juanchich A."/>
            <person name="Bernard M."/>
            <person name="Noel B."/>
            <person name="Bento P."/>
            <person name="Da Silva C."/>
            <person name="Labadie K."/>
            <person name="Alberti A."/>
            <person name="Aury J.M."/>
            <person name="Louis A."/>
            <person name="Dehais P."/>
            <person name="Bardou P."/>
            <person name="Montfort J."/>
            <person name="Klopp C."/>
            <person name="Cabau C."/>
            <person name="Gaspin C."/>
            <person name="Thorgaard G.H."/>
            <person name="Boussaha M."/>
            <person name="Quillet E."/>
            <person name="Guyomard R."/>
            <person name="Galiana D."/>
            <person name="Bobe J."/>
            <person name="Volff J.N."/>
            <person name="Genet C."/>
            <person name="Wincker P."/>
            <person name="Jaillon O."/>
            <person name="Roest Crollius H."/>
            <person name="Guiguen Y."/>
        </authorList>
    </citation>
    <scope>NUCLEOTIDE SEQUENCE [LARGE SCALE GENOMIC DNA]</scope>
</reference>
<evidence type="ECO:0000256" key="1">
    <source>
        <dbReference type="SAM" id="MobiDB-lite"/>
    </source>
</evidence>
<feature type="region of interest" description="Disordered" evidence="1">
    <location>
        <begin position="1"/>
        <end position="36"/>
    </location>
</feature>